<sequence>MSCWRTSPLASHFYSEIVPMARRLLPVVATLLTCLSAFSVSAADKDNPLPETSSERRVQVDTQRERITGADSAAQKTPGGAQTIVDAPIETADAPAGNEKR</sequence>
<evidence type="ECO:0000256" key="1">
    <source>
        <dbReference type="SAM" id="MobiDB-lite"/>
    </source>
</evidence>
<name>A0AB37QA13_PSECA</name>
<organism evidence="3 4">
    <name type="scientific">Pseudomonas cannabina</name>
    <dbReference type="NCBI Taxonomy" id="86840"/>
    <lineage>
        <taxon>Bacteria</taxon>
        <taxon>Pseudomonadati</taxon>
        <taxon>Pseudomonadota</taxon>
        <taxon>Gammaproteobacteria</taxon>
        <taxon>Pseudomonadales</taxon>
        <taxon>Pseudomonadaceae</taxon>
        <taxon>Pseudomonas</taxon>
    </lineage>
</organism>
<gene>
    <name evidence="3" type="ORF">ALQ53_101906</name>
</gene>
<comment type="caution">
    <text evidence="3">The sequence shown here is derived from an EMBL/GenBank/DDBJ whole genome shotgun (WGS) entry which is preliminary data.</text>
</comment>
<feature type="region of interest" description="Disordered" evidence="1">
    <location>
        <begin position="43"/>
        <end position="101"/>
    </location>
</feature>
<keyword evidence="2" id="KW-0732">Signal</keyword>
<feature type="compositionally biased region" description="Basic and acidic residues" evidence="1">
    <location>
        <begin position="43"/>
        <end position="68"/>
    </location>
</feature>
<dbReference type="EMBL" id="RBPH01000118">
    <property type="protein sequence ID" value="RMN81566.1"/>
    <property type="molecule type" value="Genomic_DNA"/>
</dbReference>
<accession>A0AB37QA13</accession>
<dbReference type="Proteomes" id="UP000269335">
    <property type="component" value="Unassembled WGS sequence"/>
</dbReference>
<proteinExistence type="predicted"/>
<evidence type="ECO:0000256" key="2">
    <source>
        <dbReference type="SAM" id="SignalP"/>
    </source>
</evidence>
<feature type="chain" id="PRO_5044282318" description="PAS protein" evidence="2">
    <location>
        <begin position="43"/>
        <end position="101"/>
    </location>
</feature>
<protein>
    <recommendedName>
        <fullName evidence="5">PAS protein</fullName>
    </recommendedName>
</protein>
<reference evidence="3 4" key="1">
    <citation type="submission" date="2018-08" db="EMBL/GenBank/DDBJ databases">
        <title>Recombination of ecologically and evolutionarily significant loci maintains genetic cohesion in the Pseudomonas syringae species complex.</title>
        <authorList>
            <person name="Dillon M."/>
            <person name="Thakur S."/>
            <person name="Almeida R.N.D."/>
            <person name="Weir B.S."/>
            <person name="Guttman D.S."/>
        </authorList>
    </citation>
    <scope>NUCLEOTIDE SEQUENCE [LARGE SCALE GENOMIC DNA]</scope>
    <source>
        <strain evidence="3 4">ICMP 15201</strain>
    </source>
</reference>
<feature type="signal peptide" evidence="2">
    <location>
        <begin position="1"/>
        <end position="42"/>
    </location>
</feature>
<dbReference type="AlphaFoldDB" id="A0AB37QA13"/>
<evidence type="ECO:0008006" key="5">
    <source>
        <dbReference type="Google" id="ProtNLM"/>
    </source>
</evidence>
<evidence type="ECO:0000313" key="4">
    <source>
        <dbReference type="Proteomes" id="UP000269335"/>
    </source>
</evidence>
<evidence type="ECO:0000313" key="3">
    <source>
        <dbReference type="EMBL" id="RMN81566.1"/>
    </source>
</evidence>